<feature type="compositionally biased region" description="Basic and acidic residues" evidence="6">
    <location>
        <begin position="673"/>
        <end position="687"/>
    </location>
</feature>
<dbReference type="SUPFAM" id="SSF52151">
    <property type="entry name" value="FabD/lysophospholipase-like"/>
    <property type="match status" value="1"/>
</dbReference>
<comment type="catalytic activity">
    <reaction evidence="5">
        <text>a 1-acyl-sn-glycero-3-phosphocholine + H2O = sn-glycerol 3-phosphocholine + a fatty acid + H(+)</text>
        <dbReference type="Rhea" id="RHEA:15177"/>
        <dbReference type="ChEBI" id="CHEBI:15377"/>
        <dbReference type="ChEBI" id="CHEBI:15378"/>
        <dbReference type="ChEBI" id="CHEBI:16870"/>
        <dbReference type="ChEBI" id="CHEBI:28868"/>
        <dbReference type="ChEBI" id="CHEBI:58168"/>
        <dbReference type="EC" id="3.1.1.5"/>
    </reaction>
</comment>
<dbReference type="PANTHER" id="PTHR10728">
    <property type="entry name" value="CYTOSOLIC PHOSPHOLIPASE A2"/>
    <property type="match status" value="1"/>
</dbReference>
<dbReference type="GO" id="GO:0005829">
    <property type="term" value="C:cytosol"/>
    <property type="evidence" value="ECO:0007669"/>
    <property type="project" value="TreeGrafter"/>
</dbReference>
<dbReference type="Proteomes" id="UP000294847">
    <property type="component" value="Chromosome 2"/>
</dbReference>
<keyword evidence="2 5" id="KW-0378">Hydrolase</keyword>
<evidence type="ECO:0000256" key="5">
    <source>
        <dbReference type="RuleBase" id="RU362103"/>
    </source>
</evidence>
<dbReference type="GO" id="GO:0004623">
    <property type="term" value="F:phospholipase A2 activity"/>
    <property type="evidence" value="ECO:0007669"/>
    <property type="project" value="TreeGrafter"/>
</dbReference>
<keyword evidence="4 5" id="KW-0443">Lipid metabolism</keyword>
<dbReference type="EC" id="3.1.1.5" evidence="5"/>
<organism evidence="7 8">
    <name type="scientific">Pyricularia oryzae</name>
    <name type="common">Rice blast fungus</name>
    <name type="synonym">Magnaporthe oryzae</name>
    <dbReference type="NCBI Taxonomy" id="318829"/>
    <lineage>
        <taxon>Eukaryota</taxon>
        <taxon>Fungi</taxon>
        <taxon>Dikarya</taxon>
        <taxon>Ascomycota</taxon>
        <taxon>Pezizomycotina</taxon>
        <taxon>Sordariomycetes</taxon>
        <taxon>Sordariomycetidae</taxon>
        <taxon>Magnaporthales</taxon>
        <taxon>Pyriculariaceae</taxon>
        <taxon>Pyricularia</taxon>
    </lineage>
</organism>
<dbReference type="InterPro" id="IPR016035">
    <property type="entry name" value="Acyl_Trfase/lysoPLipase"/>
</dbReference>
<evidence type="ECO:0000256" key="6">
    <source>
        <dbReference type="SAM" id="MobiDB-lite"/>
    </source>
</evidence>
<accession>A0A4P7N1W6</accession>
<dbReference type="Gene3D" id="3.40.1090.10">
    <property type="entry name" value="Cytosolic phospholipase A2 catalytic domain"/>
    <property type="match status" value="1"/>
</dbReference>
<evidence type="ECO:0000313" key="8">
    <source>
        <dbReference type="Proteomes" id="UP000294847"/>
    </source>
</evidence>
<evidence type="ECO:0000256" key="3">
    <source>
        <dbReference type="ARBA" id="ARBA00022963"/>
    </source>
</evidence>
<gene>
    <name evidence="7" type="ORF">PoMZ_01245</name>
</gene>
<feature type="region of interest" description="Disordered" evidence="6">
    <location>
        <begin position="95"/>
        <end position="121"/>
    </location>
</feature>
<evidence type="ECO:0000256" key="4">
    <source>
        <dbReference type="ARBA" id="ARBA00023098"/>
    </source>
</evidence>
<keyword evidence="3 5" id="KW-0442">Lipid degradation</keyword>
<comment type="similarity">
    <text evidence="1 5">Belongs to the lysophospholipase family.</text>
</comment>
<sequence length="836" mass="93090">MSVLLRAGARSITLTGGVFPTECTSLGRGQRLTARSWNGYVGYAIGHRAMVTRSPAEKRRIRFRRSWSSIVVGTGILTYTLYPWEDRGQARQLATDQNRRRIHPNHKDGSHEQTTKASQSGSGAWFNFAGSFEGLSTGLSKVADVDWGTDKVLDYIIPDYFRLVPGYLRKLQRELSMSPGSLANEIWEEAHDPSTHPEIRYAAKVRVSTDLCEEEQMFREYRRMVTRVALARYLDLKEEDVNPEDVPVIGMCGSGGGLRALVAGAGSMSAAADDGLFDCVTYTAGVSGSCWLQSLYYSSLTNCSLDKLINHLKARLGVHIAFPPAAFQALVSAPTNKSLLSGLVEKLKGDPNADFGLVDVYGILLAARLLVPKGELGIDDRNYKLSNQRQYIQSGANPMPIYTAVRHEIPGVDDGSPSEIPTATEEQKEQAKQEAWFQWFEISPYEFFCEEFEAGIPTWAMGRRFQDGKDVALPGGSHLPEIRMPLLLGMFGSAFCATLSHYYREIRPLVQNLSGWIGFDELITGRNEDLSKVHPIDPTALPNPVYQMNGKLPKTTPPGVIKSEYIKLMDAGMSNNLPIYPLLRPGREVEIVIAFDASADIKTDNWLSVADGYARQRGIKGWPVGIGWPKETDPTEDTVKQLEDARANSQAEADQKLQLAQHDQSQSQVEQPGENKDTAKGQDGQVKNKYERAAESLGYCTVWVGTTEERETEPPPPLKTAEDTEKWRLMEPGAGIAVVYLPFVANDKVEGVDPATSDYMSTWNFVYTPDQVDKVVSLAKANYGEGRDQIKATVRAVYERKKIMREKREEQTRREHYRRLVRLGIADKLGEGDHFS</sequence>
<feature type="compositionally biased region" description="Basic and acidic residues" evidence="6">
    <location>
        <begin position="105"/>
        <end position="114"/>
    </location>
</feature>
<feature type="compositionally biased region" description="Basic and acidic residues" evidence="6">
    <location>
        <begin position="630"/>
        <end position="646"/>
    </location>
</feature>
<feature type="compositionally biased region" description="Polar residues" evidence="6">
    <location>
        <begin position="661"/>
        <end position="670"/>
    </location>
</feature>
<feature type="region of interest" description="Disordered" evidence="6">
    <location>
        <begin position="623"/>
        <end position="687"/>
    </location>
</feature>
<dbReference type="SMART" id="SM00022">
    <property type="entry name" value="PLAc"/>
    <property type="match status" value="1"/>
</dbReference>
<evidence type="ECO:0000256" key="1">
    <source>
        <dbReference type="ARBA" id="ARBA00008780"/>
    </source>
</evidence>
<dbReference type="AlphaFoldDB" id="A0A4P7N1W6"/>
<dbReference type="PROSITE" id="PS51210">
    <property type="entry name" value="PLA2C"/>
    <property type="match status" value="1"/>
</dbReference>
<dbReference type="GO" id="GO:0046475">
    <property type="term" value="P:glycerophospholipid catabolic process"/>
    <property type="evidence" value="ECO:0007669"/>
    <property type="project" value="TreeGrafter"/>
</dbReference>
<dbReference type="EMBL" id="CP034205">
    <property type="protein sequence ID" value="QBZ56339.1"/>
    <property type="molecule type" value="Genomic_DNA"/>
</dbReference>
<dbReference type="Pfam" id="PF01735">
    <property type="entry name" value="PLA2_B"/>
    <property type="match status" value="1"/>
</dbReference>
<dbReference type="InterPro" id="IPR002642">
    <property type="entry name" value="LysoPLipase_cat_dom"/>
</dbReference>
<dbReference type="PANTHER" id="PTHR10728:SF40">
    <property type="entry name" value="PATATIN FAMILY PROTEIN"/>
    <property type="match status" value="1"/>
</dbReference>
<protein>
    <recommendedName>
        <fullName evidence="5">Lysophospholipase</fullName>
        <ecNumber evidence="5">3.1.1.5</ecNumber>
    </recommendedName>
</protein>
<proteinExistence type="inferred from homology"/>
<evidence type="ECO:0000313" key="7">
    <source>
        <dbReference type="EMBL" id="QBZ56339.1"/>
    </source>
</evidence>
<name>A0A4P7N1W6_PYROR</name>
<dbReference type="GO" id="GO:0004622">
    <property type="term" value="F:phosphatidylcholine lysophospholipase activity"/>
    <property type="evidence" value="ECO:0007669"/>
    <property type="project" value="UniProtKB-EC"/>
</dbReference>
<reference evidence="7 8" key="1">
    <citation type="journal article" date="2019" name="Mol. Biol. Evol.">
        <title>Blast fungal genomes show frequent chromosomal changes, gene gains and losses, and effector gene turnover.</title>
        <authorList>
            <person name="Gomez Luciano L.B."/>
            <person name="Jason Tsai I."/>
            <person name="Chuma I."/>
            <person name="Tosa Y."/>
            <person name="Chen Y.H."/>
            <person name="Li J.Y."/>
            <person name="Li M.Y."/>
            <person name="Jade Lu M.Y."/>
            <person name="Nakayashiki H."/>
            <person name="Li W.H."/>
        </authorList>
    </citation>
    <scope>NUCLEOTIDE SEQUENCE [LARGE SCALE GENOMIC DNA]</scope>
    <source>
        <strain evidence="7">MZ5-1-6</strain>
    </source>
</reference>
<evidence type="ECO:0000256" key="2">
    <source>
        <dbReference type="ARBA" id="ARBA00022801"/>
    </source>
</evidence>